<feature type="region of interest" description="Disordered" evidence="1">
    <location>
        <begin position="177"/>
        <end position="200"/>
    </location>
</feature>
<protein>
    <submittedName>
        <fullName evidence="3">Uncharacterized protein</fullName>
    </submittedName>
</protein>
<dbReference type="AlphaFoldDB" id="A0A914XYA2"/>
<evidence type="ECO:0000313" key="3">
    <source>
        <dbReference type="WBParaSite" id="PSU_v2.g12930.t1"/>
    </source>
</evidence>
<evidence type="ECO:0000256" key="1">
    <source>
        <dbReference type="SAM" id="MobiDB-lite"/>
    </source>
</evidence>
<feature type="region of interest" description="Disordered" evidence="1">
    <location>
        <begin position="55"/>
        <end position="85"/>
    </location>
</feature>
<feature type="compositionally biased region" description="Basic and acidic residues" evidence="1">
    <location>
        <begin position="184"/>
        <end position="200"/>
    </location>
</feature>
<reference evidence="3" key="1">
    <citation type="submission" date="2022-11" db="UniProtKB">
        <authorList>
            <consortium name="WormBaseParasite"/>
        </authorList>
    </citation>
    <scope>IDENTIFICATION</scope>
</reference>
<dbReference type="Proteomes" id="UP000887577">
    <property type="component" value="Unplaced"/>
</dbReference>
<keyword evidence="2" id="KW-1185">Reference proteome</keyword>
<name>A0A914XYA2_9BILA</name>
<evidence type="ECO:0000313" key="2">
    <source>
        <dbReference type="Proteomes" id="UP000887577"/>
    </source>
</evidence>
<accession>A0A914XYA2</accession>
<organism evidence="2 3">
    <name type="scientific">Panagrolaimus superbus</name>
    <dbReference type="NCBI Taxonomy" id="310955"/>
    <lineage>
        <taxon>Eukaryota</taxon>
        <taxon>Metazoa</taxon>
        <taxon>Ecdysozoa</taxon>
        <taxon>Nematoda</taxon>
        <taxon>Chromadorea</taxon>
        <taxon>Rhabditida</taxon>
        <taxon>Tylenchina</taxon>
        <taxon>Panagrolaimomorpha</taxon>
        <taxon>Panagrolaimoidea</taxon>
        <taxon>Panagrolaimidae</taxon>
        <taxon>Panagrolaimus</taxon>
    </lineage>
</organism>
<dbReference type="WBParaSite" id="PSU_v2.g12930.t1">
    <property type="protein sequence ID" value="PSU_v2.g12930.t1"/>
    <property type="gene ID" value="PSU_v2.g12930"/>
</dbReference>
<proteinExistence type="predicted"/>
<sequence>MNALSRVVSDLTQKKNSRKLKYETTMTSTWDGDDINPMAFCSPFHDPVLQSSLSKDFDELSSKKQSHQNSTTPTTTTTTNSLNKNVPKLEHGKLDLSDIDYDVQFLKRPNPPLKRMSAAIRERFSTDFLRSKSLQKLNNKDEDQDVEVNNNPFEECKQTSSLSKIKKQARIIDVHVQQFNNSKKNNDNKNLLKHDQMESD</sequence>